<dbReference type="PANTHER" id="PTHR43133">
    <property type="entry name" value="RNA POLYMERASE ECF-TYPE SIGMA FACTO"/>
    <property type="match status" value="1"/>
</dbReference>
<feature type="compositionally biased region" description="Polar residues" evidence="6">
    <location>
        <begin position="1"/>
        <end position="28"/>
    </location>
</feature>
<dbReference type="NCBIfam" id="TIGR02937">
    <property type="entry name" value="sigma70-ECF"/>
    <property type="match status" value="1"/>
</dbReference>
<reference evidence="9" key="1">
    <citation type="submission" date="2016-11" db="EMBL/GenBank/DDBJ databases">
        <authorList>
            <person name="Varghese N."/>
            <person name="Submissions S."/>
        </authorList>
    </citation>
    <scope>NUCLEOTIDE SEQUENCE [LARGE SCALE GENOMIC DNA]</scope>
    <source>
        <strain evidence="9">DSM 22623</strain>
    </source>
</reference>
<feature type="domain" description="RNA polymerase sigma-70 region 2" evidence="7">
    <location>
        <begin position="43"/>
        <end position="111"/>
    </location>
</feature>
<evidence type="ECO:0000256" key="3">
    <source>
        <dbReference type="ARBA" id="ARBA00023082"/>
    </source>
</evidence>
<dbReference type="Pfam" id="PF04542">
    <property type="entry name" value="Sigma70_r2"/>
    <property type="match status" value="1"/>
</dbReference>
<dbReference type="Gene3D" id="1.10.1740.10">
    <property type="match status" value="1"/>
</dbReference>
<keyword evidence="4" id="KW-0238">DNA-binding</keyword>
<sequence>MLSNLSSLDQQTEVNQHQKMSDHTNSSILKGIQNGDRHIIKKFYKKNLPVLKKYILRNSGNEDDAHDVFQDALLILLQKPALSLDRTQYSIHSYFFGICKNLWRKKLRENKKLISSPTFLEDIPYQGNDLISEIHYIEKQQLYLTHFRRLNPSNQRVLHLFFSGKTMREIANTMGYTEAYVRKKKFEIKKKLLSMIEKDPKYSKLFPSSHKVEVA</sequence>
<dbReference type="RefSeq" id="WP_084549648.1">
    <property type="nucleotide sequence ID" value="NZ_FQYP01000011.1"/>
</dbReference>
<comment type="similarity">
    <text evidence="1">Belongs to the sigma-70 factor family. ECF subfamily.</text>
</comment>
<evidence type="ECO:0000256" key="2">
    <source>
        <dbReference type="ARBA" id="ARBA00023015"/>
    </source>
</evidence>
<organism evidence="8 9">
    <name type="scientific">Aquimarina spongiae</name>
    <dbReference type="NCBI Taxonomy" id="570521"/>
    <lineage>
        <taxon>Bacteria</taxon>
        <taxon>Pseudomonadati</taxon>
        <taxon>Bacteroidota</taxon>
        <taxon>Flavobacteriia</taxon>
        <taxon>Flavobacteriales</taxon>
        <taxon>Flavobacteriaceae</taxon>
        <taxon>Aquimarina</taxon>
    </lineage>
</organism>
<dbReference type="InterPro" id="IPR014284">
    <property type="entry name" value="RNA_pol_sigma-70_dom"/>
</dbReference>
<dbReference type="GO" id="GO:0006352">
    <property type="term" value="P:DNA-templated transcription initiation"/>
    <property type="evidence" value="ECO:0007669"/>
    <property type="project" value="InterPro"/>
</dbReference>
<evidence type="ECO:0000256" key="6">
    <source>
        <dbReference type="SAM" id="MobiDB-lite"/>
    </source>
</evidence>
<dbReference type="InterPro" id="IPR039425">
    <property type="entry name" value="RNA_pol_sigma-70-like"/>
</dbReference>
<proteinExistence type="inferred from homology"/>
<dbReference type="EMBL" id="FQYP01000011">
    <property type="protein sequence ID" value="SHJ59389.1"/>
    <property type="molecule type" value="Genomic_DNA"/>
</dbReference>
<evidence type="ECO:0000256" key="5">
    <source>
        <dbReference type="ARBA" id="ARBA00023163"/>
    </source>
</evidence>
<evidence type="ECO:0000259" key="7">
    <source>
        <dbReference type="Pfam" id="PF04542"/>
    </source>
</evidence>
<evidence type="ECO:0000313" key="9">
    <source>
        <dbReference type="Proteomes" id="UP000184432"/>
    </source>
</evidence>
<dbReference type="InterPro" id="IPR013325">
    <property type="entry name" value="RNA_pol_sigma_r2"/>
</dbReference>
<gene>
    <name evidence="8" type="ORF">SAMN04488508_11165</name>
</gene>
<dbReference type="Proteomes" id="UP000184432">
    <property type="component" value="Unassembled WGS sequence"/>
</dbReference>
<dbReference type="GO" id="GO:0003677">
    <property type="term" value="F:DNA binding"/>
    <property type="evidence" value="ECO:0007669"/>
    <property type="project" value="UniProtKB-KW"/>
</dbReference>
<dbReference type="STRING" id="570521.SAMN04488508_11165"/>
<dbReference type="SUPFAM" id="SSF88946">
    <property type="entry name" value="Sigma2 domain of RNA polymerase sigma factors"/>
    <property type="match status" value="1"/>
</dbReference>
<dbReference type="InterPro" id="IPR036388">
    <property type="entry name" value="WH-like_DNA-bd_sf"/>
</dbReference>
<dbReference type="SUPFAM" id="SSF88659">
    <property type="entry name" value="Sigma3 and sigma4 domains of RNA polymerase sigma factors"/>
    <property type="match status" value="1"/>
</dbReference>
<dbReference type="OrthoDB" id="1163416at2"/>
<keyword evidence="3" id="KW-0731">Sigma factor</keyword>
<dbReference type="InterPro" id="IPR013324">
    <property type="entry name" value="RNA_pol_sigma_r3/r4-like"/>
</dbReference>
<keyword evidence="2" id="KW-0805">Transcription regulation</keyword>
<dbReference type="GO" id="GO:0016987">
    <property type="term" value="F:sigma factor activity"/>
    <property type="evidence" value="ECO:0007669"/>
    <property type="project" value="UniProtKB-KW"/>
</dbReference>
<evidence type="ECO:0000256" key="1">
    <source>
        <dbReference type="ARBA" id="ARBA00010641"/>
    </source>
</evidence>
<accession>A0A1M6KKD6</accession>
<name>A0A1M6KKD6_9FLAO</name>
<keyword evidence="9" id="KW-1185">Reference proteome</keyword>
<dbReference type="AlphaFoldDB" id="A0A1M6KKD6"/>
<dbReference type="PANTHER" id="PTHR43133:SF8">
    <property type="entry name" value="RNA POLYMERASE SIGMA FACTOR HI_1459-RELATED"/>
    <property type="match status" value="1"/>
</dbReference>
<dbReference type="InterPro" id="IPR007627">
    <property type="entry name" value="RNA_pol_sigma70_r2"/>
</dbReference>
<evidence type="ECO:0000313" key="8">
    <source>
        <dbReference type="EMBL" id="SHJ59389.1"/>
    </source>
</evidence>
<protein>
    <submittedName>
        <fullName evidence="8">RNA polymerase sigma factor, sigma-70 family</fullName>
    </submittedName>
</protein>
<feature type="region of interest" description="Disordered" evidence="6">
    <location>
        <begin position="1"/>
        <end position="29"/>
    </location>
</feature>
<evidence type="ECO:0000256" key="4">
    <source>
        <dbReference type="ARBA" id="ARBA00023125"/>
    </source>
</evidence>
<dbReference type="Gene3D" id="1.10.10.10">
    <property type="entry name" value="Winged helix-like DNA-binding domain superfamily/Winged helix DNA-binding domain"/>
    <property type="match status" value="1"/>
</dbReference>
<keyword evidence="5" id="KW-0804">Transcription</keyword>